<dbReference type="GO" id="GO:0008270">
    <property type="term" value="F:zinc ion binding"/>
    <property type="evidence" value="ECO:0007669"/>
    <property type="project" value="UniProtKB-UniRule"/>
</dbReference>
<dbReference type="SUPFAM" id="SSF81624">
    <property type="entry name" value="N-terminal domain of MutM-like DNA repair proteins"/>
    <property type="match status" value="1"/>
</dbReference>
<dbReference type="InterPro" id="IPR010979">
    <property type="entry name" value="Ribosomal_uS13-like_H2TH"/>
</dbReference>
<evidence type="ECO:0000313" key="18">
    <source>
        <dbReference type="EMBL" id="KTD64661.1"/>
    </source>
</evidence>
<dbReference type="NCBIfam" id="TIGR00577">
    <property type="entry name" value="fpg"/>
    <property type="match status" value="1"/>
</dbReference>
<dbReference type="FunFam" id="1.10.8.50:FF:000003">
    <property type="entry name" value="Formamidopyrimidine-DNA glycosylase"/>
    <property type="match status" value="1"/>
</dbReference>
<comment type="catalytic activity">
    <reaction evidence="14 15">
        <text>2'-deoxyribonucleotide-(2'-deoxyribose 5'-phosphate)-2'-deoxyribonucleotide-DNA = a 3'-end 2'-deoxyribonucleotide-(2,3-dehydro-2,3-deoxyribose 5'-phosphate)-DNA + a 5'-end 5'-phospho-2'-deoxyribonucleoside-DNA + H(+)</text>
        <dbReference type="Rhea" id="RHEA:66592"/>
        <dbReference type="Rhea" id="RHEA-COMP:13180"/>
        <dbReference type="Rhea" id="RHEA-COMP:16897"/>
        <dbReference type="Rhea" id="RHEA-COMP:17067"/>
        <dbReference type="ChEBI" id="CHEBI:15378"/>
        <dbReference type="ChEBI" id="CHEBI:136412"/>
        <dbReference type="ChEBI" id="CHEBI:157695"/>
        <dbReference type="ChEBI" id="CHEBI:167181"/>
        <dbReference type="EC" id="4.2.99.18"/>
    </reaction>
</comment>
<evidence type="ECO:0000256" key="13">
    <source>
        <dbReference type="ARBA" id="ARBA00023295"/>
    </source>
</evidence>
<organism evidence="18 19">
    <name type="scientific">Legionella spiritensis</name>
    <dbReference type="NCBI Taxonomy" id="452"/>
    <lineage>
        <taxon>Bacteria</taxon>
        <taxon>Pseudomonadati</taxon>
        <taxon>Pseudomonadota</taxon>
        <taxon>Gammaproteobacteria</taxon>
        <taxon>Legionellales</taxon>
        <taxon>Legionellaceae</taxon>
        <taxon>Legionella</taxon>
    </lineage>
</organism>
<accession>A0A0W0Z688</accession>
<comment type="subunit">
    <text evidence="3 15">Monomer.</text>
</comment>
<dbReference type="SUPFAM" id="SSF46946">
    <property type="entry name" value="S13-like H2TH domain"/>
    <property type="match status" value="1"/>
</dbReference>
<dbReference type="STRING" id="452.Lspi_0828"/>
<keyword evidence="8 15" id="KW-0862">Zinc</keyword>
<dbReference type="CDD" id="cd08966">
    <property type="entry name" value="EcFpg-like_N"/>
    <property type="match status" value="1"/>
</dbReference>
<feature type="binding site" evidence="15">
    <location>
        <position position="111"/>
    </location>
    <ligand>
        <name>DNA</name>
        <dbReference type="ChEBI" id="CHEBI:16991"/>
    </ligand>
</feature>
<dbReference type="InterPro" id="IPR012319">
    <property type="entry name" value="FPG_cat"/>
</dbReference>
<name>A0A0W0Z688_LEGSP</name>
<evidence type="ECO:0000259" key="16">
    <source>
        <dbReference type="PROSITE" id="PS51066"/>
    </source>
</evidence>
<evidence type="ECO:0000256" key="4">
    <source>
        <dbReference type="ARBA" id="ARBA00022723"/>
    </source>
</evidence>
<keyword evidence="19" id="KW-1185">Reference proteome</keyword>
<keyword evidence="9 15" id="KW-0238">DNA-binding</keyword>
<dbReference type="Gene3D" id="1.10.8.50">
    <property type="match status" value="1"/>
</dbReference>
<dbReference type="InterPro" id="IPR020629">
    <property type="entry name" value="FPG_Glyclase"/>
</dbReference>
<evidence type="ECO:0000256" key="12">
    <source>
        <dbReference type="ARBA" id="ARBA00023268"/>
    </source>
</evidence>
<protein>
    <recommendedName>
        <fullName evidence="15">Formamidopyrimidine-DNA glycosylase</fullName>
        <shortName evidence="15">Fapy-DNA glycosylase</shortName>
        <ecNumber evidence="15">3.2.2.23</ecNumber>
    </recommendedName>
    <alternativeName>
        <fullName evidence="15">DNA-(apurinic or apyrimidinic site) lyase MutM</fullName>
        <shortName evidence="15">AP lyase MutM</shortName>
        <ecNumber evidence="15">4.2.99.18</ecNumber>
    </alternativeName>
</protein>
<keyword evidence="4 15" id="KW-0479">Metal-binding</keyword>
<feature type="domain" description="FPG-type" evidence="16">
    <location>
        <begin position="238"/>
        <end position="272"/>
    </location>
</feature>
<keyword evidence="6 15" id="KW-0863">Zinc-finger</keyword>
<feature type="active site" description="Proton donor; for beta-elimination activity" evidence="15">
    <location>
        <position position="58"/>
    </location>
</feature>
<feature type="binding site" evidence="15">
    <location>
        <position position="153"/>
    </location>
    <ligand>
        <name>DNA</name>
        <dbReference type="ChEBI" id="CHEBI:16991"/>
    </ligand>
</feature>
<dbReference type="InterPro" id="IPR035937">
    <property type="entry name" value="FPG_N"/>
</dbReference>
<dbReference type="PROSITE" id="PS01242">
    <property type="entry name" value="ZF_FPG_1"/>
    <property type="match status" value="1"/>
</dbReference>
<dbReference type="AlphaFoldDB" id="A0A0W0Z688"/>
<dbReference type="OrthoDB" id="9800855at2"/>
<dbReference type="GO" id="GO:0006284">
    <property type="term" value="P:base-excision repair"/>
    <property type="evidence" value="ECO:0007669"/>
    <property type="project" value="InterPro"/>
</dbReference>
<comment type="cofactor">
    <cofactor evidence="15">
        <name>Zn(2+)</name>
        <dbReference type="ChEBI" id="CHEBI:29105"/>
    </cofactor>
    <text evidence="15">Binds 1 zinc ion per subunit.</text>
</comment>
<dbReference type="Gene3D" id="3.20.190.10">
    <property type="entry name" value="MutM-like, N-terminal"/>
    <property type="match status" value="1"/>
</dbReference>
<dbReference type="PATRIC" id="fig|452.5.peg.907"/>
<comment type="catalytic activity">
    <reaction evidence="1 15">
        <text>Hydrolysis of DNA containing ring-opened 7-methylguanine residues, releasing 2,6-diamino-4-hydroxy-5-(N-methyl)formamidopyrimidine.</text>
        <dbReference type="EC" id="3.2.2.23"/>
    </reaction>
</comment>
<evidence type="ECO:0000256" key="3">
    <source>
        <dbReference type="ARBA" id="ARBA00011245"/>
    </source>
</evidence>
<dbReference type="PANTHER" id="PTHR22993:SF9">
    <property type="entry name" value="FORMAMIDOPYRIMIDINE-DNA GLYCOSYLASE"/>
    <property type="match status" value="1"/>
</dbReference>
<evidence type="ECO:0000256" key="9">
    <source>
        <dbReference type="ARBA" id="ARBA00023125"/>
    </source>
</evidence>
<keyword evidence="11 15" id="KW-0456">Lyase</keyword>
<evidence type="ECO:0000256" key="5">
    <source>
        <dbReference type="ARBA" id="ARBA00022763"/>
    </source>
</evidence>
<dbReference type="HAMAP" id="MF_00103">
    <property type="entry name" value="Fapy_DNA_glycosyl"/>
    <property type="match status" value="1"/>
</dbReference>
<evidence type="ECO:0000256" key="7">
    <source>
        <dbReference type="ARBA" id="ARBA00022801"/>
    </source>
</evidence>
<keyword evidence="5 15" id="KW-0227">DNA damage</keyword>
<evidence type="ECO:0000256" key="15">
    <source>
        <dbReference type="HAMAP-Rule" id="MF_00103"/>
    </source>
</evidence>
<dbReference type="InterPro" id="IPR015887">
    <property type="entry name" value="DNA_glyclase_Znf_dom_DNA_BS"/>
</dbReference>
<dbReference type="FunFam" id="3.20.190.10:FF:000001">
    <property type="entry name" value="Formamidopyrimidine-DNA glycosylase"/>
    <property type="match status" value="1"/>
</dbReference>
<dbReference type="SUPFAM" id="SSF57716">
    <property type="entry name" value="Glucocorticoid receptor-like (DNA-binding domain)"/>
    <property type="match status" value="1"/>
</dbReference>
<evidence type="ECO:0000256" key="6">
    <source>
        <dbReference type="ARBA" id="ARBA00022771"/>
    </source>
</evidence>
<evidence type="ECO:0000256" key="10">
    <source>
        <dbReference type="ARBA" id="ARBA00023204"/>
    </source>
</evidence>
<dbReference type="InterPro" id="IPR000214">
    <property type="entry name" value="Znf_DNA_glyclase/AP_lyase"/>
</dbReference>
<gene>
    <name evidence="15 18" type="primary">mutM</name>
    <name evidence="15" type="synonym">fpg</name>
    <name evidence="18" type="ORF">Lspi_0828</name>
</gene>
<dbReference type="GO" id="GO:0140078">
    <property type="term" value="F:class I DNA-(apurinic or apyrimidinic site) endonuclease activity"/>
    <property type="evidence" value="ECO:0007669"/>
    <property type="project" value="UniProtKB-EC"/>
</dbReference>
<evidence type="ECO:0000256" key="14">
    <source>
        <dbReference type="ARBA" id="ARBA00044632"/>
    </source>
</evidence>
<dbReference type="EC" id="3.2.2.23" evidence="15"/>
<dbReference type="RefSeq" id="WP_058482771.1">
    <property type="nucleotide sequence ID" value="NZ_CAAAII010000002.1"/>
</dbReference>
<dbReference type="Pfam" id="PF06827">
    <property type="entry name" value="zf-FPG_IleRS"/>
    <property type="match status" value="1"/>
</dbReference>
<reference evidence="18 19" key="1">
    <citation type="submission" date="2015-11" db="EMBL/GenBank/DDBJ databases">
        <title>Genomic analysis of 38 Legionella species identifies large and diverse effector repertoires.</title>
        <authorList>
            <person name="Burstein D."/>
            <person name="Amaro F."/>
            <person name="Zusman T."/>
            <person name="Lifshitz Z."/>
            <person name="Cohen O."/>
            <person name="Gilbert J.A."/>
            <person name="Pupko T."/>
            <person name="Shuman H.A."/>
            <person name="Segal G."/>
        </authorList>
    </citation>
    <scope>NUCLEOTIDE SEQUENCE [LARGE SCALE GENOMIC DNA]</scope>
    <source>
        <strain evidence="18 19">Mt.St.Helens-9</strain>
    </source>
</reference>
<dbReference type="PANTHER" id="PTHR22993">
    <property type="entry name" value="FORMAMIDOPYRIMIDINE-DNA GLYCOSYLASE"/>
    <property type="match status" value="1"/>
</dbReference>
<feature type="active site" description="Proton donor" evidence="15">
    <location>
        <position position="3"/>
    </location>
</feature>
<dbReference type="Pfam" id="PF06831">
    <property type="entry name" value="H2TH"/>
    <property type="match status" value="1"/>
</dbReference>
<keyword evidence="13 15" id="KW-0326">Glycosidase</keyword>
<dbReference type="SMART" id="SM01232">
    <property type="entry name" value="H2TH"/>
    <property type="match status" value="1"/>
</dbReference>
<evidence type="ECO:0000313" key="19">
    <source>
        <dbReference type="Proteomes" id="UP000054877"/>
    </source>
</evidence>
<dbReference type="GO" id="GO:0034039">
    <property type="term" value="F:8-oxo-7,8-dihydroguanine DNA N-glycosylase activity"/>
    <property type="evidence" value="ECO:0007669"/>
    <property type="project" value="TreeGrafter"/>
</dbReference>
<dbReference type="EMBL" id="LNYX01000012">
    <property type="protein sequence ID" value="KTD64661.1"/>
    <property type="molecule type" value="Genomic_DNA"/>
</dbReference>
<dbReference type="NCBIfam" id="NF002211">
    <property type="entry name" value="PRK01103.1"/>
    <property type="match status" value="1"/>
</dbReference>
<evidence type="ECO:0000256" key="2">
    <source>
        <dbReference type="ARBA" id="ARBA00009409"/>
    </source>
</evidence>
<evidence type="ECO:0000256" key="1">
    <source>
        <dbReference type="ARBA" id="ARBA00001668"/>
    </source>
</evidence>
<dbReference type="Proteomes" id="UP000054877">
    <property type="component" value="Unassembled WGS sequence"/>
</dbReference>
<sequence>MPELPEVETTAQGIRPHILHQTISEIIVREPRLRRPVPKSLHENGCGQTIKDVTRRAKYIILHLTKGYLLIHLGMTGHFRLFNTGSMTPGKHDHIDLCLQNNLTLRYNDPRRFGLWLATDTEPSRHPLLAALGPEPLTDDFNPAYLYARARGRKQSIKSFIMDNRIVVGVGNIYASECLFLAGIHPLTSAGALDERQAGILTHYIKETLQRAIQAGGTTLKDFYASDGKPGYFALELQVYGRKNQPCFSCGNLIAAETIAGRTSSFCPHCQPRAR</sequence>
<proteinExistence type="inferred from homology"/>
<dbReference type="PROSITE" id="PS51066">
    <property type="entry name" value="ZF_FPG_2"/>
    <property type="match status" value="1"/>
</dbReference>
<comment type="function">
    <text evidence="15">Involved in base excision repair of DNA damaged by oxidation or by mutagenic agents. Acts as DNA glycosylase that recognizes and removes damaged bases. Has a preference for oxidized purines, such as 7,8-dihydro-8-oxoguanine (8-oxoG). Has AP (apurinic/apyrimidinic) lyase activity and introduces nicks in the DNA strand. Cleaves the DNA backbone by beta-delta elimination to generate a single-strand break at the site of the removed base with both 3'- and 5'-phosphates.</text>
</comment>
<evidence type="ECO:0000256" key="8">
    <source>
        <dbReference type="ARBA" id="ARBA00022833"/>
    </source>
</evidence>
<keyword evidence="7 15" id="KW-0378">Hydrolase</keyword>
<evidence type="ECO:0000256" key="11">
    <source>
        <dbReference type="ARBA" id="ARBA00023239"/>
    </source>
</evidence>
<feature type="domain" description="Formamidopyrimidine-DNA glycosylase catalytic" evidence="17">
    <location>
        <begin position="2"/>
        <end position="114"/>
    </location>
</feature>
<comment type="caution">
    <text evidence="18">The sequence shown here is derived from an EMBL/GenBank/DDBJ whole genome shotgun (WGS) entry which is preliminary data.</text>
</comment>
<dbReference type="InterPro" id="IPR010663">
    <property type="entry name" value="Znf_FPG/IleRS"/>
</dbReference>
<dbReference type="EC" id="4.2.99.18" evidence="15"/>
<dbReference type="PROSITE" id="PS51068">
    <property type="entry name" value="FPG_CAT"/>
    <property type="match status" value="1"/>
</dbReference>
<feature type="binding site" evidence="15">
    <location>
        <position position="92"/>
    </location>
    <ligand>
        <name>DNA</name>
        <dbReference type="ChEBI" id="CHEBI:16991"/>
    </ligand>
</feature>
<comment type="similarity">
    <text evidence="2 15">Belongs to the FPG family.</text>
</comment>
<dbReference type="GO" id="GO:0003684">
    <property type="term" value="F:damaged DNA binding"/>
    <property type="evidence" value="ECO:0007669"/>
    <property type="project" value="InterPro"/>
</dbReference>
<keyword evidence="10 15" id="KW-0234">DNA repair</keyword>
<feature type="active site" description="Proton donor; for delta-elimination activity" evidence="15">
    <location>
        <position position="262"/>
    </location>
</feature>
<dbReference type="SMART" id="SM00898">
    <property type="entry name" value="Fapy_DNA_glyco"/>
    <property type="match status" value="1"/>
</dbReference>
<dbReference type="InterPro" id="IPR015886">
    <property type="entry name" value="H2TH_FPG"/>
</dbReference>
<evidence type="ECO:0000259" key="17">
    <source>
        <dbReference type="PROSITE" id="PS51068"/>
    </source>
</evidence>
<feature type="active site" description="Schiff-base intermediate with DNA" evidence="15">
    <location>
        <position position="2"/>
    </location>
</feature>
<keyword evidence="12 15" id="KW-0511">Multifunctional enzyme</keyword>
<dbReference type="Pfam" id="PF01149">
    <property type="entry name" value="Fapy_DNA_glyco"/>
    <property type="match status" value="1"/>
</dbReference>